<proteinExistence type="predicted"/>
<dbReference type="PANTHER" id="PTHR42923">
    <property type="entry name" value="PROTOPORPHYRINOGEN OXIDASE"/>
    <property type="match status" value="1"/>
</dbReference>
<dbReference type="AlphaFoldDB" id="A0A8H5WX08"/>
<evidence type="ECO:0000313" key="1">
    <source>
        <dbReference type="EMBL" id="KAF5675196.1"/>
    </source>
</evidence>
<organism evidence="1 2">
    <name type="scientific">Fusarium heterosporum</name>
    <dbReference type="NCBI Taxonomy" id="42747"/>
    <lineage>
        <taxon>Eukaryota</taxon>
        <taxon>Fungi</taxon>
        <taxon>Dikarya</taxon>
        <taxon>Ascomycota</taxon>
        <taxon>Pezizomycotina</taxon>
        <taxon>Sordariomycetes</taxon>
        <taxon>Hypocreomycetidae</taxon>
        <taxon>Hypocreales</taxon>
        <taxon>Nectriaceae</taxon>
        <taxon>Fusarium</taxon>
        <taxon>Fusarium heterosporum species complex</taxon>
    </lineage>
</organism>
<dbReference type="Gene3D" id="1.10.405.20">
    <property type="match status" value="1"/>
</dbReference>
<evidence type="ECO:0000313" key="2">
    <source>
        <dbReference type="Proteomes" id="UP000567885"/>
    </source>
</evidence>
<dbReference type="SUPFAM" id="SSF51905">
    <property type="entry name" value="FAD/NAD(P)-binding domain"/>
    <property type="match status" value="1"/>
</dbReference>
<accession>A0A8H5WX08</accession>
<dbReference type="InterPro" id="IPR050464">
    <property type="entry name" value="Zeta_carotene_desat/Oxidored"/>
</dbReference>
<dbReference type="GO" id="GO:0016491">
    <property type="term" value="F:oxidoreductase activity"/>
    <property type="evidence" value="ECO:0007669"/>
    <property type="project" value="TreeGrafter"/>
</dbReference>
<keyword evidence="2" id="KW-1185">Reference proteome</keyword>
<gene>
    <name evidence="1" type="ORF">FHETE_2615</name>
</gene>
<name>A0A8H5WX08_FUSHE</name>
<dbReference type="Gene3D" id="3.50.50.60">
    <property type="entry name" value="FAD/NAD(P)-binding domain"/>
    <property type="match status" value="1"/>
</dbReference>
<dbReference type="Proteomes" id="UP000567885">
    <property type="component" value="Unassembled WGS sequence"/>
</dbReference>
<comment type="caution">
    <text evidence="1">The sequence shown here is derived from an EMBL/GenBank/DDBJ whole genome shotgun (WGS) entry which is preliminary data.</text>
</comment>
<dbReference type="OrthoDB" id="68575at2759"/>
<dbReference type="Pfam" id="PF13450">
    <property type="entry name" value="NAD_binding_8"/>
    <property type="match status" value="1"/>
</dbReference>
<sequence length="461" mass="50459">MHSNGTSAETLDTDVVIIGGGASGTYAAVRLRDDYGLRVTVIEEKNRLTEQGGHADAVAIKGVPINLGLMAYLDRKTTEDFFARFGIPLVDIAFPSEEEYDFLNVDLATGAPVEPAPLGDPIQALAVYFGLCVQYYPYIKDGYFLPPPGPALDDLTMPFGEFLKKYDIEAAIPIMRQLLTYGDALNTPTLFMMGCFGLPQLTALNPATSQSMKFPATGNTQSLFEAALAHLGEDVLLSSTVLKVTRDNHSRPVTVQVKSGGCYKTVRAKKILVTVPPTLKTLQWLDLCPEESSVFGKWSWETLYVGAVENTGLRPNIFSVLGLSSNPELPFYPKKPFVQTYMSSKLPGLYTSRVIGEDNLEPDEAQKLLLDGITKVGGNPDSKIVAFGVHNPTCLVVSGEELKDGFFEKLYSLQGQRSTWWTGLAWAPDYSSIIWDFTEALLPQIVNSVEDTQSGDRASRL</sequence>
<dbReference type="InterPro" id="IPR036188">
    <property type="entry name" value="FAD/NAD-bd_sf"/>
</dbReference>
<dbReference type="Gene3D" id="3.30.70.1990">
    <property type="match status" value="1"/>
</dbReference>
<reference evidence="1 2" key="1">
    <citation type="submission" date="2020-05" db="EMBL/GenBank/DDBJ databases">
        <title>Identification and distribution of gene clusters putatively required for synthesis of sphingolipid metabolism inhibitors in phylogenetically diverse species of the filamentous fungus Fusarium.</title>
        <authorList>
            <person name="Kim H.-S."/>
            <person name="Busman M."/>
            <person name="Brown D.W."/>
            <person name="Divon H."/>
            <person name="Uhlig S."/>
            <person name="Proctor R.H."/>
        </authorList>
    </citation>
    <scope>NUCLEOTIDE SEQUENCE [LARGE SCALE GENOMIC DNA]</scope>
    <source>
        <strain evidence="1 2">NRRL 20693</strain>
    </source>
</reference>
<dbReference type="EMBL" id="JAAGWQ010000043">
    <property type="protein sequence ID" value="KAF5675196.1"/>
    <property type="molecule type" value="Genomic_DNA"/>
</dbReference>
<protein>
    <submittedName>
        <fullName evidence="1">Fad dependent oxidoreductase</fullName>
    </submittedName>
</protein>
<dbReference type="PANTHER" id="PTHR42923:SF26">
    <property type="entry name" value="FMN REDUCTASE LOT6, PUTATIVE (AFU_ORTHOLOGUE AFUA_7G06600)-RELATED"/>
    <property type="match status" value="1"/>
</dbReference>